<reference evidence="1" key="1">
    <citation type="submission" date="2019-04" db="EMBL/GenBank/DDBJ databases">
        <title>Microbes associate with the intestines of laboratory mice.</title>
        <authorList>
            <person name="Navarre W."/>
            <person name="Wong E."/>
            <person name="Huang K."/>
            <person name="Tropini C."/>
            <person name="Ng K."/>
            <person name="Yu B."/>
        </authorList>
    </citation>
    <scope>NUCLEOTIDE SEQUENCE</scope>
    <source>
        <strain evidence="1">NM04_E33</strain>
    </source>
</reference>
<accession>A0AC61RFN7</accession>
<dbReference type="Proteomes" id="UP000306319">
    <property type="component" value="Unassembled WGS sequence"/>
</dbReference>
<evidence type="ECO:0000313" key="2">
    <source>
        <dbReference type="Proteomes" id="UP000306319"/>
    </source>
</evidence>
<organism evidence="1 2">
    <name type="scientific">Lepagella muris</name>
    <dbReference type="NCBI Taxonomy" id="3032870"/>
    <lineage>
        <taxon>Bacteria</taxon>
        <taxon>Pseudomonadati</taxon>
        <taxon>Bacteroidota</taxon>
        <taxon>Bacteroidia</taxon>
        <taxon>Bacteroidales</taxon>
        <taxon>Muribaculaceae</taxon>
        <taxon>Lepagella</taxon>
    </lineage>
</organism>
<keyword evidence="2" id="KW-1185">Reference proteome</keyword>
<sequence length="202" mass="23026">MTSIKRSFNTIAFLLVAILGSGLASCSKSQSYSEYLREEEKAVNWYLAGQKIELELPKDSISFLTGEDAPFYKLDENGYVYMQVINKGELNSSTGRPAYPVKSGDLVYFRFNRLNLKDLSQGLDPVWVGNSDNLLKPSTSFVYKNTYLNSYLEYGTGIQMPLKFLGYGSEVNLVLKSYYGFQEDQTSCIPYLINIRYFKPEY</sequence>
<dbReference type="EMBL" id="SRYB01000016">
    <property type="protein sequence ID" value="TGY78150.1"/>
    <property type="molecule type" value="Genomic_DNA"/>
</dbReference>
<name>A0AC61RFN7_9BACT</name>
<proteinExistence type="predicted"/>
<protein>
    <submittedName>
        <fullName evidence="1">DUF4827 family protein</fullName>
    </submittedName>
</protein>
<evidence type="ECO:0000313" key="1">
    <source>
        <dbReference type="EMBL" id="TGY78150.1"/>
    </source>
</evidence>
<gene>
    <name evidence="1" type="ORF">E5331_11530</name>
</gene>
<comment type="caution">
    <text evidence="1">The sequence shown here is derived from an EMBL/GenBank/DDBJ whole genome shotgun (WGS) entry which is preliminary data.</text>
</comment>